<name>A0AAW3WPB4_SERFO</name>
<dbReference type="Proteomes" id="UP000659084">
    <property type="component" value="Unassembled WGS sequence"/>
</dbReference>
<gene>
    <name evidence="1" type="ORF">H8J20_10160</name>
</gene>
<protein>
    <submittedName>
        <fullName evidence="1">Adenylate cyclase</fullName>
    </submittedName>
</protein>
<organism evidence="1 2">
    <name type="scientific">Serratia fonticola</name>
    <dbReference type="NCBI Taxonomy" id="47917"/>
    <lineage>
        <taxon>Bacteria</taxon>
        <taxon>Pseudomonadati</taxon>
        <taxon>Pseudomonadota</taxon>
        <taxon>Gammaproteobacteria</taxon>
        <taxon>Enterobacterales</taxon>
        <taxon>Yersiniaceae</taxon>
        <taxon>Serratia</taxon>
    </lineage>
</organism>
<evidence type="ECO:0000313" key="1">
    <source>
        <dbReference type="EMBL" id="MBC3212504.1"/>
    </source>
</evidence>
<reference evidence="1" key="1">
    <citation type="submission" date="2020-08" db="EMBL/GenBank/DDBJ databases">
        <title>Food and environmental bacterial isolates.</title>
        <authorList>
            <person name="Richter L."/>
            <person name="Du Plessis E.M."/>
            <person name="Duvenage S."/>
            <person name="Allam M."/>
            <person name="Korsten L."/>
        </authorList>
    </citation>
    <scope>NUCLEOTIDE SEQUENCE</scope>
    <source>
        <strain evidence="1">UPMP2127</strain>
    </source>
</reference>
<dbReference type="AlphaFoldDB" id="A0AAW3WPB4"/>
<dbReference type="EMBL" id="JACNYO010000008">
    <property type="protein sequence ID" value="MBC3212504.1"/>
    <property type="molecule type" value="Genomic_DNA"/>
</dbReference>
<proteinExistence type="predicted"/>
<sequence>MTWNAAGGYYQAELKGDDPFLGALLSKAGAATGYAAGNILKIPADKIFNPVSKQYEWIPTGVWTITKPAPQNSLPSILGNTGNAASSGAFTEEMNEALKNKEVKQ</sequence>
<accession>A0AAW3WPB4</accession>
<evidence type="ECO:0000313" key="2">
    <source>
        <dbReference type="Proteomes" id="UP000659084"/>
    </source>
</evidence>
<comment type="caution">
    <text evidence="1">The sequence shown here is derived from an EMBL/GenBank/DDBJ whole genome shotgun (WGS) entry which is preliminary data.</text>
</comment>